<feature type="compositionally biased region" description="Polar residues" evidence="1">
    <location>
        <begin position="1"/>
        <end position="13"/>
    </location>
</feature>
<proteinExistence type="predicted"/>
<feature type="region of interest" description="Disordered" evidence="1">
    <location>
        <begin position="1"/>
        <end position="29"/>
    </location>
</feature>
<dbReference type="AlphaFoldDB" id="A0A8T0J4C2"/>
<evidence type="ECO:0000313" key="3">
    <source>
        <dbReference type="Proteomes" id="UP000822688"/>
    </source>
</evidence>
<evidence type="ECO:0000256" key="1">
    <source>
        <dbReference type="SAM" id="MobiDB-lite"/>
    </source>
</evidence>
<protein>
    <submittedName>
        <fullName evidence="2">Uncharacterized protein</fullName>
    </submittedName>
</protein>
<name>A0A8T0J4C2_CERPU</name>
<evidence type="ECO:0000313" key="2">
    <source>
        <dbReference type="EMBL" id="KAG0589613.1"/>
    </source>
</evidence>
<sequence length="111" mass="12345">MSLVQPTYSTNVYKSHEHPESNEPIAQDLCPQLPSPTIKDFPDAIHVFKKDTRLIHSSISNLATRSIAVADPSSQSCSSVFSKVCLYDNQHPALRLKHMKDISKIHGHPSP</sequence>
<comment type="caution">
    <text evidence="2">The sequence shown here is derived from an EMBL/GenBank/DDBJ whole genome shotgun (WGS) entry which is preliminary data.</text>
</comment>
<reference evidence="2" key="1">
    <citation type="submission" date="2020-06" db="EMBL/GenBank/DDBJ databases">
        <title>WGS assembly of Ceratodon purpureus strain R40.</title>
        <authorList>
            <person name="Carey S.B."/>
            <person name="Jenkins J."/>
            <person name="Shu S."/>
            <person name="Lovell J.T."/>
            <person name="Sreedasyam A."/>
            <person name="Maumus F."/>
            <person name="Tiley G.P."/>
            <person name="Fernandez-Pozo N."/>
            <person name="Barry K."/>
            <person name="Chen C."/>
            <person name="Wang M."/>
            <person name="Lipzen A."/>
            <person name="Daum C."/>
            <person name="Saski C.A."/>
            <person name="Payton A.C."/>
            <person name="Mcbreen J.C."/>
            <person name="Conrad R.E."/>
            <person name="Kollar L.M."/>
            <person name="Olsson S."/>
            <person name="Huttunen S."/>
            <person name="Landis J.B."/>
            <person name="Wickett N.J."/>
            <person name="Johnson M.G."/>
            <person name="Rensing S.A."/>
            <person name="Grimwood J."/>
            <person name="Schmutz J."/>
            <person name="Mcdaniel S.F."/>
        </authorList>
    </citation>
    <scope>NUCLEOTIDE SEQUENCE</scope>
    <source>
        <strain evidence="2">R40</strain>
    </source>
</reference>
<accession>A0A8T0J4C2</accession>
<organism evidence="2 3">
    <name type="scientific">Ceratodon purpureus</name>
    <name type="common">Fire moss</name>
    <name type="synonym">Dicranum purpureum</name>
    <dbReference type="NCBI Taxonomy" id="3225"/>
    <lineage>
        <taxon>Eukaryota</taxon>
        <taxon>Viridiplantae</taxon>
        <taxon>Streptophyta</taxon>
        <taxon>Embryophyta</taxon>
        <taxon>Bryophyta</taxon>
        <taxon>Bryophytina</taxon>
        <taxon>Bryopsida</taxon>
        <taxon>Dicranidae</taxon>
        <taxon>Pseudoditrichales</taxon>
        <taxon>Ditrichaceae</taxon>
        <taxon>Ceratodon</taxon>
    </lineage>
</organism>
<dbReference type="EMBL" id="CM026421">
    <property type="protein sequence ID" value="KAG0589613.1"/>
    <property type="molecule type" value="Genomic_DNA"/>
</dbReference>
<gene>
    <name evidence="2" type="ORF">KC19_1G033900</name>
</gene>
<dbReference type="Proteomes" id="UP000822688">
    <property type="component" value="Chromosome 1"/>
</dbReference>
<keyword evidence="3" id="KW-1185">Reference proteome</keyword>